<reference evidence="1" key="1">
    <citation type="submission" date="2018-05" db="EMBL/GenBank/DDBJ databases">
        <authorList>
            <person name="Lanie J.A."/>
            <person name="Ng W.-L."/>
            <person name="Kazmierczak K.M."/>
            <person name="Andrzejewski T.M."/>
            <person name="Davidsen T.M."/>
            <person name="Wayne K.J."/>
            <person name="Tettelin H."/>
            <person name="Glass J.I."/>
            <person name="Rusch D."/>
            <person name="Podicherti R."/>
            <person name="Tsui H.-C.T."/>
            <person name="Winkler M.E."/>
        </authorList>
    </citation>
    <scope>NUCLEOTIDE SEQUENCE</scope>
</reference>
<sequence>MRIGDYELRNIRSKILADLYQKSEDKLKERKTAIAKRSRELYLEPIQYLLDQLPAEMVCHDNEYLVRVKYTPNDDKTEIMVDEKWEYKSDQPIINPQSHTKGGSYYSSTPENVLHKNLYEIAGELCKDILDLRVEKERMSNYLTKTTEKYTGSLQLRKVWEPSLHKYLPKEPVKVKRPKLASNKISTPDPTTPTFLKDRMTTNLLEGE</sequence>
<protein>
    <submittedName>
        <fullName evidence="1">Uncharacterized protein</fullName>
    </submittedName>
</protein>
<name>A0A382VUJ8_9ZZZZ</name>
<accession>A0A382VUJ8</accession>
<dbReference type="AlphaFoldDB" id="A0A382VUJ8"/>
<gene>
    <name evidence="1" type="ORF">METZ01_LOCUS403036</name>
</gene>
<organism evidence="1">
    <name type="scientific">marine metagenome</name>
    <dbReference type="NCBI Taxonomy" id="408172"/>
    <lineage>
        <taxon>unclassified sequences</taxon>
        <taxon>metagenomes</taxon>
        <taxon>ecological metagenomes</taxon>
    </lineage>
</organism>
<dbReference type="EMBL" id="UINC01154734">
    <property type="protein sequence ID" value="SVD50182.1"/>
    <property type="molecule type" value="Genomic_DNA"/>
</dbReference>
<proteinExistence type="predicted"/>
<evidence type="ECO:0000313" key="1">
    <source>
        <dbReference type="EMBL" id="SVD50182.1"/>
    </source>
</evidence>